<evidence type="ECO:0000313" key="1">
    <source>
        <dbReference type="EMBL" id="SDL66456.1"/>
    </source>
</evidence>
<sequence length="103" mass="10795">MEILHSLAMVPRLAVDLGIRAYQRHLSPHKGFTCAHLVAHGGRSCSAAVRAIVAERGVVRGIPDVLARFLACGRAAASLGPGGTRVRGVCCCGGIPIPFRLRA</sequence>
<dbReference type="Proteomes" id="UP000199475">
    <property type="component" value="Unassembled WGS sequence"/>
</dbReference>
<dbReference type="NCBIfam" id="TIGR00278">
    <property type="entry name" value="membrane protein insertion efficiency factor YidD"/>
    <property type="match status" value="1"/>
</dbReference>
<gene>
    <name evidence="1" type="ORF">SAMN04488242_2380</name>
</gene>
<accession>A0A1G9LWY5</accession>
<dbReference type="InterPro" id="IPR002696">
    <property type="entry name" value="Membr_insert_effic_factor_YidD"/>
</dbReference>
<dbReference type="AlphaFoldDB" id="A0A1G9LWY5"/>
<proteinExistence type="predicted"/>
<dbReference type="EMBL" id="FNGP01000004">
    <property type="protein sequence ID" value="SDL66456.1"/>
    <property type="molecule type" value="Genomic_DNA"/>
</dbReference>
<name>A0A1G9LWY5_9ACTN</name>
<evidence type="ECO:0000313" key="2">
    <source>
        <dbReference type="Proteomes" id="UP000199475"/>
    </source>
</evidence>
<dbReference type="RefSeq" id="WP_218118449.1">
    <property type="nucleotide sequence ID" value="NZ_FNGP01000004.1"/>
</dbReference>
<dbReference type="SMART" id="SM01234">
    <property type="entry name" value="Haemolytic"/>
    <property type="match status" value="1"/>
</dbReference>
<keyword evidence="2" id="KW-1185">Reference proteome</keyword>
<reference evidence="1 2" key="1">
    <citation type="submission" date="2016-10" db="EMBL/GenBank/DDBJ databases">
        <authorList>
            <person name="de Groot N.N."/>
        </authorList>
    </citation>
    <scope>NUCLEOTIDE SEQUENCE [LARGE SCALE GENOMIC DNA]</scope>
    <source>
        <strain evidence="1 2">CGMCC 1.9159</strain>
    </source>
</reference>
<organism evidence="1 2">
    <name type="scientific">Tessaracoccus oleiagri</name>
    <dbReference type="NCBI Taxonomy" id="686624"/>
    <lineage>
        <taxon>Bacteria</taxon>
        <taxon>Bacillati</taxon>
        <taxon>Actinomycetota</taxon>
        <taxon>Actinomycetes</taxon>
        <taxon>Propionibacteriales</taxon>
        <taxon>Propionibacteriaceae</taxon>
        <taxon>Tessaracoccus</taxon>
    </lineage>
</organism>
<dbReference type="STRING" id="686624.SAMN04488242_2380"/>
<protein>
    <submittedName>
        <fullName evidence="1">Haemolytic domain-containing protein</fullName>
    </submittedName>
</protein>